<feature type="region of interest" description="Disordered" evidence="1">
    <location>
        <begin position="295"/>
        <end position="358"/>
    </location>
</feature>
<feature type="compositionally biased region" description="Low complexity" evidence="1">
    <location>
        <begin position="86"/>
        <end position="106"/>
    </location>
</feature>
<feature type="region of interest" description="Disordered" evidence="1">
    <location>
        <begin position="522"/>
        <end position="553"/>
    </location>
</feature>
<feature type="compositionally biased region" description="Low complexity" evidence="1">
    <location>
        <begin position="347"/>
        <end position="358"/>
    </location>
</feature>
<reference evidence="3 4" key="1">
    <citation type="submission" date="2015-10" db="EMBL/GenBank/DDBJ databases">
        <title>Draft genomes sequences of Candida glabrata isolates 1A, 1B, 2A, 2B, 3A and 3B.</title>
        <authorList>
            <person name="Haavelsrud O.E."/>
            <person name="Gaustad P."/>
        </authorList>
    </citation>
    <scope>NUCLEOTIDE SEQUENCE [LARGE SCALE GENOMIC DNA]</scope>
    <source>
        <strain evidence="3">910700640</strain>
    </source>
</reference>
<dbReference type="SUPFAM" id="SSF46689">
    <property type="entry name" value="Homeodomain-like"/>
    <property type="match status" value="1"/>
</dbReference>
<sequence>MTSAKNPTSWDTHDDMLLRHLKEIKNLGWKEISLYFDNRTPNACQFRWRRLKSGNLKSNKSALIDVTNMHVPMNYYERNVKMGIASANSSSDASPSSGSPKGPPANDYVVQSIPISPQHQLQTTAAFAVPHPQGSFTQPALPSSYQRDVIDQSGYVANTEQETRFSRPKSFSHSMTGTFSTPSYPVNSPNSLSKYHQPLSRMNSDDENVGFIPKVIVKSRRGSSILPGPFDQSNPFQNQQLHYSTKQQNMGSGSALQSPNGSSNANSYFPAALNTTLNGSKARKNSFVNWSRRNSFNFSSTSNSRRSSIIQAPNSIGGPLPSSLSHTEVYSSNPNSRRHSVQKITDSRGSTSSITSPSAASAVYSASNNYMDTPVTNANMTTFNKTSRQASIPMANRRQSVALSTFNNKTASNYNIMPWTREEELLLIDCHAKQMSPSEMSVVLPTKSDAEIRARLSLISQFQAPIDVQQRPILEHPRPQFPRQLSGPALQNNTVQQKGNCSNDSTVVDEVDPLIKADVNQTVTPTSESSKDVSPAPVFSPNPNDSTSSISACSSSMSMNGKHIGENCSTAVNYSVGVNDGHFPSPALSNEKLTNLNERKLPTISTLLNNAV</sequence>
<dbReference type="SMART" id="SM00717">
    <property type="entry name" value="SANT"/>
    <property type="match status" value="2"/>
</dbReference>
<feature type="region of interest" description="Disordered" evidence="1">
    <location>
        <begin position="86"/>
        <end position="108"/>
    </location>
</feature>
<evidence type="ECO:0000259" key="2">
    <source>
        <dbReference type="PROSITE" id="PS50090"/>
    </source>
</evidence>
<accession>A0A0W0DMD1</accession>
<dbReference type="PROSITE" id="PS50090">
    <property type="entry name" value="MYB_LIKE"/>
    <property type="match status" value="1"/>
</dbReference>
<comment type="caution">
    <text evidence="3">The sequence shown here is derived from an EMBL/GenBank/DDBJ whole genome shotgun (WGS) entry which is preliminary data.</text>
</comment>
<dbReference type="Gene3D" id="1.10.10.60">
    <property type="entry name" value="Homeodomain-like"/>
    <property type="match status" value="1"/>
</dbReference>
<dbReference type="Pfam" id="PF13921">
    <property type="entry name" value="Myb_DNA-bind_6"/>
    <property type="match status" value="1"/>
</dbReference>
<dbReference type="CDD" id="cd00167">
    <property type="entry name" value="SANT"/>
    <property type="match status" value="2"/>
</dbReference>
<evidence type="ECO:0000313" key="4">
    <source>
        <dbReference type="Proteomes" id="UP000054886"/>
    </source>
</evidence>
<dbReference type="VEuPathDB" id="FungiDB:CAGL0I05060g"/>
<dbReference type="Proteomes" id="UP000054886">
    <property type="component" value="Unassembled WGS sequence"/>
</dbReference>
<evidence type="ECO:0000313" key="3">
    <source>
        <dbReference type="EMBL" id="KTB05746.1"/>
    </source>
</evidence>
<dbReference type="VEuPathDB" id="FungiDB:GWK60_L04807"/>
<name>A0A0W0DMD1_CANGB</name>
<evidence type="ECO:0000256" key="1">
    <source>
        <dbReference type="SAM" id="MobiDB-lite"/>
    </source>
</evidence>
<organism evidence="3 4">
    <name type="scientific">Candida glabrata</name>
    <name type="common">Yeast</name>
    <name type="synonym">Torulopsis glabrata</name>
    <dbReference type="NCBI Taxonomy" id="5478"/>
    <lineage>
        <taxon>Eukaryota</taxon>
        <taxon>Fungi</taxon>
        <taxon>Dikarya</taxon>
        <taxon>Ascomycota</taxon>
        <taxon>Saccharomycotina</taxon>
        <taxon>Saccharomycetes</taxon>
        <taxon>Saccharomycetales</taxon>
        <taxon>Saccharomycetaceae</taxon>
        <taxon>Nakaseomyces</taxon>
    </lineage>
</organism>
<feature type="domain" description="Myb-like" evidence="2">
    <location>
        <begin position="2"/>
        <end position="52"/>
    </location>
</feature>
<proteinExistence type="predicted"/>
<protein>
    <submittedName>
        <fullName evidence="3">Transcriptional regulatory protein DOT6</fullName>
    </submittedName>
</protein>
<gene>
    <name evidence="3" type="ORF">AO440_002553</name>
</gene>
<dbReference type="VEuPathDB" id="FungiDB:B1J91_I05060g"/>
<dbReference type="EMBL" id="LLZZ01000112">
    <property type="protein sequence ID" value="KTB05746.1"/>
    <property type="molecule type" value="Genomic_DNA"/>
</dbReference>
<dbReference type="InterPro" id="IPR009057">
    <property type="entry name" value="Homeodomain-like_sf"/>
</dbReference>
<feature type="compositionally biased region" description="Low complexity" evidence="1">
    <location>
        <begin position="295"/>
        <end position="308"/>
    </location>
</feature>
<dbReference type="AlphaFoldDB" id="A0A0W0DMD1"/>
<feature type="compositionally biased region" description="Polar residues" evidence="1">
    <location>
        <begin position="322"/>
        <end position="335"/>
    </location>
</feature>
<dbReference type="InterPro" id="IPR001005">
    <property type="entry name" value="SANT/Myb"/>
</dbReference>
<dbReference type="VEuPathDB" id="FungiDB:GVI51_I04807"/>